<dbReference type="CDD" id="cd06171">
    <property type="entry name" value="Sigma70_r4"/>
    <property type="match status" value="1"/>
</dbReference>
<dbReference type="InterPro" id="IPR050239">
    <property type="entry name" value="Sigma-70_RNA_pol_init_factors"/>
</dbReference>
<dbReference type="InterPro" id="IPR007627">
    <property type="entry name" value="RNA_pol_sigma70_r2"/>
</dbReference>
<dbReference type="Proteomes" id="UP000318437">
    <property type="component" value="Unassembled WGS sequence"/>
</dbReference>
<dbReference type="InterPro" id="IPR007630">
    <property type="entry name" value="RNA_pol_sigma70_r4"/>
</dbReference>
<accession>A0A5C6D0T7</accession>
<dbReference type="Pfam" id="PF04545">
    <property type="entry name" value="Sigma70_r4"/>
    <property type="match status" value="1"/>
</dbReference>
<keyword evidence="2" id="KW-0731">Sigma factor</keyword>
<feature type="domain" description="RNA polymerase sigma-70 region 2" evidence="5">
    <location>
        <begin position="138"/>
        <end position="201"/>
    </location>
</feature>
<dbReference type="PANTHER" id="PTHR30603:SF60">
    <property type="entry name" value="RNA POLYMERASE SIGMA FACTOR RPOD"/>
    <property type="match status" value="1"/>
</dbReference>
<evidence type="ECO:0000259" key="6">
    <source>
        <dbReference type="Pfam" id="PF04545"/>
    </source>
</evidence>
<dbReference type="Gene3D" id="1.10.10.10">
    <property type="entry name" value="Winged helix-like DNA-binding domain superfamily/Winged helix DNA-binding domain"/>
    <property type="match status" value="1"/>
</dbReference>
<evidence type="ECO:0000256" key="2">
    <source>
        <dbReference type="ARBA" id="ARBA00023082"/>
    </source>
</evidence>
<dbReference type="Gene3D" id="1.20.120.1810">
    <property type="match status" value="1"/>
</dbReference>
<dbReference type="InterPro" id="IPR036388">
    <property type="entry name" value="WH-like_DNA-bd_sf"/>
</dbReference>
<dbReference type="PANTHER" id="PTHR30603">
    <property type="entry name" value="RNA POLYMERASE SIGMA FACTOR RPO"/>
    <property type="match status" value="1"/>
</dbReference>
<dbReference type="GO" id="GO:0016987">
    <property type="term" value="F:sigma factor activity"/>
    <property type="evidence" value="ECO:0007669"/>
    <property type="project" value="UniProtKB-KW"/>
</dbReference>
<dbReference type="EMBL" id="SJPS01000001">
    <property type="protein sequence ID" value="TWU30522.1"/>
    <property type="molecule type" value="Genomic_DNA"/>
</dbReference>
<dbReference type="GO" id="GO:0006352">
    <property type="term" value="P:DNA-templated transcription initiation"/>
    <property type="evidence" value="ECO:0007669"/>
    <property type="project" value="InterPro"/>
</dbReference>
<keyword evidence="3" id="KW-0238">DNA-binding</keyword>
<dbReference type="GO" id="GO:0003677">
    <property type="term" value="F:DNA binding"/>
    <property type="evidence" value="ECO:0007669"/>
    <property type="project" value="UniProtKB-KW"/>
</dbReference>
<evidence type="ECO:0000256" key="1">
    <source>
        <dbReference type="ARBA" id="ARBA00023015"/>
    </source>
</evidence>
<gene>
    <name evidence="7" type="primary">sigA_2</name>
    <name evidence="7" type="ORF">Pla144_13100</name>
</gene>
<evidence type="ECO:0000313" key="7">
    <source>
        <dbReference type="EMBL" id="TWU30522.1"/>
    </source>
</evidence>
<feature type="domain" description="RNA polymerase sigma-70 region 4" evidence="6">
    <location>
        <begin position="247"/>
        <end position="300"/>
    </location>
</feature>
<dbReference type="SUPFAM" id="SSF88659">
    <property type="entry name" value="Sigma3 and sigma4 domains of RNA polymerase sigma factors"/>
    <property type="match status" value="1"/>
</dbReference>
<protein>
    <submittedName>
        <fullName evidence="7">RNA polymerase sigma factor SigA</fullName>
    </submittedName>
</protein>
<dbReference type="AlphaFoldDB" id="A0A5C6D0T7"/>
<dbReference type="InterPro" id="IPR014284">
    <property type="entry name" value="RNA_pol_sigma-70_dom"/>
</dbReference>
<keyword evidence="4" id="KW-0804">Transcription</keyword>
<dbReference type="InterPro" id="IPR013325">
    <property type="entry name" value="RNA_pol_sigma_r2"/>
</dbReference>
<keyword evidence="1" id="KW-0805">Transcription regulation</keyword>
<keyword evidence="8" id="KW-1185">Reference proteome</keyword>
<dbReference type="OrthoDB" id="9780321at2"/>
<evidence type="ECO:0000256" key="3">
    <source>
        <dbReference type="ARBA" id="ARBA00023125"/>
    </source>
</evidence>
<sequence length="321" mass="37135">MAALTVIAKQKSPIPRQRDHRESDRLRAIDLLRLEIDFIPNREFHAEDTFCDELVTSALDTDSGPSQVGVDLPAHLRRMCNCDLLTPDQERALFREMNLLKYRAHLLLCRIDPEQVEATVLDKLESLLAQSQQIRDHLIKANMRLVMSIVKKFVTPQHSFDDLLSEGVVTLMKAVEKFDFDRGFRFSTYAYRSIMRHVYRTVSLAQMEEATFTRDAEEWAFEAGKTQSGSSMSEQVWSNLRVLMTTLLDQLDRRERFIIRSRYALGSHRKVRTFQYLADKLGVSKERVRQLESRAVSKLQTLAAESTNDDFWAAAMVWETA</sequence>
<dbReference type="SUPFAM" id="SSF88946">
    <property type="entry name" value="Sigma2 domain of RNA polymerase sigma factors"/>
    <property type="match status" value="1"/>
</dbReference>
<dbReference type="PRINTS" id="PR00046">
    <property type="entry name" value="SIGMA70FCT"/>
</dbReference>
<evidence type="ECO:0000313" key="8">
    <source>
        <dbReference type="Proteomes" id="UP000318437"/>
    </source>
</evidence>
<comment type="caution">
    <text evidence="7">The sequence shown here is derived from an EMBL/GenBank/DDBJ whole genome shotgun (WGS) entry which is preliminary data.</text>
</comment>
<reference evidence="7 8" key="1">
    <citation type="submission" date="2019-02" db="EMBL/GenBank/DDBJ databases">
        <title>Deep-cultivation of Planctomycetes and their phenomic and genomic characterization uncovers novel biology.</title>
        <authorList>
            <person name="Wiegand S."/>
            <person name="Jogler M."/>
            <person name="Boedeker C."/>
            <person name="Pinto D."/>
            <person name="Vollmers J."/>
            <person name="Rivas-Marin E."/>
            <person name="Kohn T."/>
            <person name="Peeters S.H."/>
            <person name="Heuer A."/>
            <person name="Rast P."/>
            <person name="Oberbeckmann S."/>
            <person name="Bunk B."/>
            <person name="Jeske O."/>
            <person name="Meyerdierks A."/>
            <person name="Storesund J.E."/>
            <person name="Kallscheuer N."/>
            <person name="Luecker S."/>
            <person name="Lage O.M."/>
            <person name="Pohl T."/>
            <person name="Merkel B.J."/>
            <person name="Hornburger P."/>
            <person name="Mueller R.-W."/>
            <person name="Bruemmer F."/>
            <person name="Labrenz M."/>
            <person name="Spormann A.M."/>
            <person name="Op Den Camp H."/>
            <person name="Overmann J."/>
            <person name="Amann R."/>
            <person name="Jetten M.S.M."/>
            <person name="Mascher T."/>
            <person name="Medema M.H."/>
            <person name="Devos D.P."/>
            <person name="Kaster A.-K."/>
            <person name="Ovreas L."/>
            <person name="Rohde M."/>
            <person name="Galperin M.Y."/>
            <person name="Jogler C."/>
        </authorList>
    </citation>
    <scope>NUCLEOTIDE SEQUENCE [LARGE SCALE GENOMIC DNA]</scope>
    <source>
        <strain evidence="7 8">Pla144</strain>
    </source>
</reference>
<proteinExistence type="predicted"/>
<name>A0A5C6D0T7_9BACT</name>
<dbReference type="InterPro" id="IPR000943">
    <property type="entry name" value="RNA_pol_sigma70"/>
</dbReference>
<dbReference type="RefSeq" id="WP_146448852.1">
    <property type="nucleotide sequence ID" value="NZ_SJPS01000001.1"/>
</dbReference>
<dbReference type="Pfam" id="PF04542">
    <property type="entry name" value="Sigma70_r2"/>
    <property type="match status" value="1"/>
</dbReference>
<dbReference type="NCBIfam" id="TIGR02937">
    <property type="entry name" value="sigma70-ECF"/>
    <property type="match status" value="1"/>
</dbReference>
<dbReference type="InterPro" id="IPR013324">
    <property type="entry name" value="RNA_pol_sigma_r3/r4-like"/>
</dbReference>
<organism evidence="7 8">
    <name type="scientific">Bythopirellula polymerisocia</name>
    <dbReference type="NCBI Taxonomy" id="2528003"/>
    <lineage>
        <taxon>Bacteria</taxon>
        <taxon>Pseudomonadati</taxon>
        <taxon>Planctomycetota</taxon>
        <taxon>Planctomycetia</taxon>
        <taxon>Pirellulales</taxon>
        <taxon>Lacipirellulaceae</taxon>
        <taxon>Bythopirellula</taxon>
    </lineage>
</organism>
<evidence type="ECO:0000256" key="4">
    <source>
        <dbReference type="ARBA" id="ARBA00023163"/>
    </source>
</evidence>
<evidence type="ECO:0000259" key="5">
    <source>
        <dbReference type="Pfam" id="PF04542"/>
    </source>
</evidence>